<gene>
    <name evidence="2" type="ORF">QWY14_02725</name>
</gene>
<dbReference type="RefSeq" id="WP_301722590.1">
    <property type="nucleotide sequence ID" value="NZ_JAUJWV010000001.1"/>
</dbReference>
<protein>
    <submittedName>
        <fullName evidence="2">Membrane lipoprotein lipid attachment site-containing protein</fullName>
    </submittedName>
</protein>
<evidence type="ECO:0000256" key="1">
    <source>
        <dbReference type="ARBA" id="ARBA00022729"/>
    </source>
</evidence>
<accession>A0ABT8MYZ5</accession>
<keyword evidence="1" id="KW-0732">Signal</keyword>
<dbReference type="InterPro" id="IPR012640">
    <property type="entry name" value="Membr_lipoprot_lipid_attach_CS"/>
</dbReference>
<evidence type="ECO:0000313" key="3">
    <source>
        <dbReference type="Proteomes" id="UP001172055"/>
    </source>
</evidence>
<name>A0ABT8MYZ5_9BACL</name>
<evidence type="ECO:0000313" key="2">
    <source>
        <dbReference type="EMBL" id="MDN7240683.1"/>
    </source>
</evidence>
<keyword evidence="2" id="KW-0449">Lipoprotein</keyword>
<keyword evidence="3" id="KW-1185">Reference proteome</keyword>
<dbReference type="PROSITE" id="PS51257">
    <property type="entry name" value="PROKAR_LIPOPROTEIN"/>
    <property type="match status" value="1"/>
</dbReference>
<dbReference type="Pfam" id="PF08139">
    <property type="entry name" value="LPAM_1"/>
    <property type="match status" value="1"/>
</dbReference>
<dbReference type="Proteomes" id="UP001172055">
    <property type="component" value="Unassembled WGS sequence"/>
</dbReference>
<reference evidence="2 3" key="1">
    <citation type="submission" date="2023-06" db="EMBL/GenBank/DDBJ databases">
        <title>Novel species in genus Planococcus.</title>
        <authorList>
            <person name="Ning S."/>
        </authorList>
    </citation>
    <scope>NUCLEOTIDE SEQUENCE [LARGE SCALE GENOMIC DNA]</scope>
    <source>
        <strain evidence="2 3">N028</strain>
    </source>
</reference>
<sequence length="45" mass="5092">MKKAVSLILAVLFLTGCSFEVNDAAPEKDKFNIDFKKNDEQNDDE</sequence>
<proteinExistence type="predicted"/>
<organism evidence="2 3">
    <name type="scientific">Planococcus shixiaomingii</name>
    <dbReference type="NCBI Taxonomy" id="3058393"/>
    <lineage>
        <taxon>Bacteria</taxon>
        <taxon>Bacillati</taxon>
        <taxon>Bacillota</taxon>
        <taxon>Bacilli</taxon>
        <taxon>Bacillales</taxon>
        <taxon>Caryophanaceae</taxon>
        <taxon>Planococcus</taxon>
    </lineage>
</organism>
<dbReference type="EMBL" id="JAUJWV010000001">
    <property type="protein sequence ID" value="MDN7240683.1"/>
    <property type="molecule type" value="Genomic_DNA"/>
</dbReference>
<comment type="caution">
    <text evidence="2">The sequence shown here is derived from an EMBL/GenBank/DDBJ whole genome shotgun (WGS) entry which is preliminary data.</text>
</comment>